<dbReference type="PANTHER" id="PTHR39087:SF2">
    <property type="entry name" value="UPF0104 MEMBRANE PROTEIN MJ1595"/>
    <property type="match status" value="1"/>
</dbReference>
<evidence type="ECO:0000256" key="3">
    <source>
        <dbReference type="ARBA" id="ARBA00022475"/>
    </source>
</evidence>
<dbReference type="InterPro" id="IPR022791">
    <property type="entry name" value="L-PG_synthase/AglD"/>
</dbReference>
<comment type="subcellular location">
    <subcellularLocation>
        <location evidence="1">Cell membrane</location>
        <topology evidence="1">Multi-pass membrane protein</topology>
    </subcellularLocation>
</comment>
<sequence>MKHPTLTKAAAALITIVLLAILLSQVSVADVVTTLTSINPLYLVAGFFLYAFSYFFRALRFWILLDGELSLKDLFRVVCVHNMVNSVLPARTGELSYVYLLKKVHQRSVGDGVATLVVARMFDIVVIVIFFLLVLQFMGDTPSALVGFAWVGGITIVGVITVLILLLYFGRTLFSGVKSLFEKYDVVRWNLGKYLLAKAEETVDCLDRIKSPGLFKYVQVLLVSCGIWLSLYLLIYLLVIGMDISVGFLAALFASTFAIISTVLPVQGIGGFGTIEGAWTIGFMLVGLAKADAISSGFIYHIVVILYFIILGFYGLLALKAQNIIPSHKQ</sequence>
<comment type="similarity">
    <text evidence="2">Belongs to the UPF0104 family.</text>
</comment>
<evidence type="ECO:0000313" key="9">
    <source>
        <dbReference type="Proteomes" id="UP001626603"/>
    </source>
</evidence>
<dbReference type="NCBIfam" id="TIGR00374">
    <property type="entry name" value="flippase-like domain"/>
    <property type="match status" value="1"/>
</dbReference>
<dbReference type="PANTHER" id="PTHR39087">
    <property type="entry name" value="UPF0104 MEMBRANE PROTEIN MJ1595"/>
    <property type="match status" value="1"/>
</dbReference>
<feature type="transmembrane region" description="Helical" evidence="7">
    <location>
        <begin position="39"/>
        <end position="56"/>
    </location>
</feature>
<feature type="transmembrane region" description="Helical" evidence="7">
    <location>
        <begin position="297"/>
        <end position="319"/>
    </location>
</feature>
<gene>
    <name evidence="8" type="ORF">R6Y95_04725</name>
</gene>
<accession>A0ABD8AAS4</accession>
<feature type="transmembrane region" description="Helical" evidence="7">
    <location>
        <begin position="112"/>
        <end position="135"/>
    </location>
</feature>
<dbReference type="Proteomes" id="UP001626603">
    <property type="component" value="Chromosome"/>
</dbReference>
<dbReference type="EMBL" id="CP137641">
    <property type="protein sequence ID" value="WOX56644.1"/>
    <property type="molecule type" value="Genomic_DNA"/>
</dbReference>
<dbReference type="GO" id="GO:0005886">
    <property type="term" value="C:plasma membrane"/>
    <property type="evidence" value="ECO:0007669"/>
    <property type="project" value="UniProtKB-SubCell"/>
</dbReference>
<keyword evidence="9" id="KW-1185">Reference proteome</keyword>
<dbReference type="AlphaFoldDB" id="A0ABD8AAS4"/>
<keyword evidence="5 7" id="KW-1133">Transmembrane helix</keyword>
<feature type="transmembrane region" description="Helical" evidence="7">
    <location>
        <begin position="244"/>
        <end position="264"/>
    </location>
</feature>
<name>A0ABD8AAS4_9EURY</name>
<evidence type="ECO:0000256" key="7">
    <source>
        <dbReference type="SAM" id="Phobius"/>
    </source>
</evidence>
<feature type="transmembrane region" description="Helical" evidence="7">
    <location>
        <begin position="147"/>
        <end position="169"/>
    </location>
</feature>
<proteinExistence type="inferred from homology"/>
<evidence type="ECO:0000256" key="6">
    <source>
        <dbReference type="ARBA" id="ARBA00023136"/>
    </source>
</evidence>
<dbReference type="Pfam" id="PF03706">
    <property type="entry name" value="LPG_synthase_TM"/>
    <property type="match status" value="1"/>
</dbReference>
<keyword evidence="6 7" id="KW-0472">Membrane</keyword>
<evidence type="ECO:0000313" key="8">
    <source>
        <dbReference type="EMBL" id="WOX56644.1"/>
    </source>
</evidence>
<keyword evidence="4 7" id="KW-0812">Transmembrane</keyword>
<evidence type="ECO:0000256" key="1">
    <source>
        <dbReference type="ARBA" id="ARBA00004651"/>
    </source>
</evidence>
<keyword evidence="3" id="KW-1003">Cell membrane</keyword>
<evidence type="ECO:0000256" key="4">
    <source>
        <dbReference type="ARBA" id="ARBA00022692"/>
    </source>
</evidence>
<evidence type="ECO:0000256" key="5">
    <source>
        <dbReference type="ARBA" id="ARBA00022989"/>
    </source>
</evidence>
<evidence type="ECO:0000256" key="2">
    <source>
        <dbReference type="ARBA" id="ARBA00011061"/>
    </source>
</evidence>
<feature type="transmembrane region" description="Helical" evidence="7">
    <location>
        <begin position="217"/>
        <end position="238"/>
    </location>
</feature>
<organism evidence="8 9">
    <name type="scientific">Methanoculleus palmolei</name>
    <dbReference type="NCBI Taxonomy" id="72612"/>
    <lineage>
        <taxon>Archaea</taxon>
        <taxon>Methanobacteriati</taxon>
        <taxon>Methanobacteriota</taxon>
        <taxon>Stenosarchaea group</taxon>
        <taxon>Methanomicrobia</taxon>
        <taxon>Methanomicrobiales</taxon>
        <taxon>Methanomicrobiaceae</taxon>
        <taxon>Methanoculleus</taxon>
    </lineage>
</organism>
<reference evidence="8 9" key="1">
    <citation type="submission" date="2023-10" db="EMBL/GenBank/DDBJ databases">
        <title>The complete genome sequence of Methanoculleus palmolei DSM 4273.</title>
        <authorList>
            <person name="Lai S.-J."/>
            <person name="You Y.-T."/>
            <person name="Chen S.-C."/>
        </authorList>
    </citation>
    <scope>NUCLEOTIDE SEQUENCE [LARGE SCALE GENOMIC DNA]</scope>
    <source>
        <strain evidence="8 9">DSM 4273</strain>
    </source>
</reference>
<feature type="transmembrane region" description="Helical" evidence="7">
    <location>
        <begin position="271"/>
        <end position="291"/>
    </location>
</feature>
<protein>
    <submittedName>
        <fullName evidence="8">Lysylphosphatidylglycerol synthase transmembrane domain-containing protein</fullName>
    </submittedName>
</protein>